<name>A0ACB8AY81_9AGAM</name>
<comment type="caution">
    <text evidence="1">The sequence shown here is derived from an EMBL/GenBank/DDBJ whole genome shotgun (WGS) entry which is preliminary data.</text>
</comment>
<proteinExistence type="predicted"/>
<reference evidence="1" key="1">
    <citation type="journal article" date="2021" name="New Phytol.">
        <title>Evolutionary innovations through gain and loss of genes in the ectomycorrhizal Boletales.</title>
        <authorList>
            <person name="Wu G."/>
            <person name="Miyauchi S."/>
            <person name="Morin E."/>
            <person name="Kuo A."/>
            <person name="Drula E."/>
            <person name="Varga T."/>
            <person name="Kohler A."/>
            <person name="Feng B."/>
            <person name="Cao Y."/>
            <person name="Lipzen A."/>
            <person name="Daum C."/>
            <person name="Hundley H."/>
            <person name="Pangilinan J."/>
            <person name="Johnson J."/>
            <person name="Barry K."/>
            <person name="LaButti K."/>
            <person name="Ng V."/>
            <person name="Ahrendt S."/>
            <person name="Min B."/>
            <person name="Choi I.G."/>
            <person name="Park H."/>
            <person name="Plett J.M."/>
            <person name="Magnuson J."/>
            <person name="Spatafora J.W."/>
            <person name="Nagy L.G."/>
            <person name="Henrissat B."/>
            <person name="Grigoriev I.V."/>
            <person name="Yang Z.L."/>
            <person name="Xu J."/>
            <person name="Martin F.M."/>
        </authorList>
    </citation>
    <scope>NUCLEOTIDE SEQUENCE</scope>
    <source>
        <strain evidence="1">KUC20120723A-06</strain>
    </source>
</reference>
<keyword evidence="2" id="KW-1185">Reference proteome</keyword>
<evidence type="ECO:0000313" key="2">
    <source>
        <dbReference type="Proteomes" id="UP000790709"/>
    </source>
</evidence>
<sequence>MFFIAIMRIPPGKLQRPFIISSIMFGGTLIGLLAWAVTNTHSGCPLFVQAGNPIHSGTDWAMIFGINAVLGPRPFCLILCAVIGIIVTSCAQEIIGQLIWEPLLLLAALQEFYNDSPRARAGVFFAGLGCACVQLGISIVPNTVSASMDLASLCSREVQWMNPLHSRYINIRSGAYILVFLGLASNPWQSLSNVATFLTVLLGFSIFSVLPTSNPTSFAVAPFMGIMLADYLVPADATTGAHIPYRQDNHHGVEISLFASSRYPWQSNLLSTDAHGSPHSMLSARRPRVPHLHAHLFPAWYPSLAKHQSITVSVILAAKFTALPLLTAGLLA</sequence>
<dbReference type="Proteomes" id="UP000790709">
    <property type="component" value="Unassembled WGS sequence"/>
</dbReference>
<protein>
    <submittedName>
        <fullName evidence="1">Uncharacterized protein</fullName>
    </submittedName>
</protein>
<accession>A0ACB8AY81</accession>
<evidence type="ECO:0000313" key="1">
    <source>
        <dbReference type="EMBL" id="KAH7918355.1"/>
    </source>
</evidence>
<organism evidence="1 2">
    <name type="scientific">Leucogyrophana mollusca</name>
    <dbReference type="NCBI Taxonomy" id="85980"/>
    <lineage>
        <taxon>Eukaryota</taxon>
        <taxon>Fungi</taxon>
        <taxon>Dikarya</taxon>
        <taxon>Basidiomycota</taxon>
        <taxon>Agaricomycotina</taxon>
        <taxon>Agaricomycetes</taxon>
        <taxon>Agaricomycetidae</taxon>
        <taxon>Boletales</taxon>
        <taxon>Boletales incertae sedis</taxon>
        <taxon>Leucogyrophana</taxon>
    </lineage>
</organism>
<dbReference type="EMBL" id="MU266800">
    <property type="protein sequence ID" value="KAH7918355.1"/>
    <property type="molecule type" value="Genomic_DNA"/>
</dbReference>
<gene>
    <name evidence="1" type="ORF">BV22DRAFT_1134648</name>
</gene>